<name>A0ABY7C0Q7_9HYPH</name>
<gene>
    <name evidence="1" type="ORF">OH818_18000</name>
</gene>
<evidence type="ECO:0000313" key="2">
    <source>
        <dbReference type="Proteomes" id="UP001164020"/>
    </source>
</evidence>
<evidence type="ECO:0000313" key="1">
    <source>
        <dbReference type="EMBL" id="WAP67415.1"/>
    </source>
</evidence>
<sequence length="80" mass="8568">MIIAGPAHALVKITNETETTHAVTFDHGAQENRHDLPPGETVEEACPNGCSVRYTGLDFAAVDGNELAIVEGARRPTLRN</sequence>
<keyword evidence="2" id="KW-1185">Reference proteome</keyword>
<dbReference type="RefSeq" id="WP_268879871.1">
    <property type="nucleotide sequence ID" value="NZ_CP114029.1"/>
</dbReference>
<proteinExistence type="predicted"/>
<protein>
    <submittedName>
        <fullName evidence="1">Uncharacterized protein</fullName>
    </submittedName>
</protein>
<reference evidence="1" key="1">
    <citation type="submission" date="2022-12" db="EMBL/GenBank/DDBJ databases">
        <title>Jiella pelagia sp. nov., isolated from phosphonate enriched culture of Northwest Pacific surface seawater.</title>
        <authorList>
            <person name="Shin D.Y."/>
            <person name="Hwang C.Y."/>
        </authorList>
    </citation>
    <scope>NUCLEOTIDE SEQUENCE</scope>
    <source>
        <strain evidence="1">HL-NP1</strain>
    </source>
</reference>
<accession>A0ABY7C0Q7</accession>
<dbReference type="Proteomes" id="UP001164020">
    <property type="component" value="Chromosome"/>
</dbReference>
<organism evidence="1 2">
    <name type="scientific">Jiella pelagia</name>
    <dbReference type="NCBI Taxonomy" id="2986949"/>
    <lineage>
        <taxon>Bacteria</taxon>
        <taxon>Pseudomonadati</taxon>
        <taxon>Pseudomonadota</taxon>
        <taxon>Alphaproteobacteria</taxon>
        <taxon>Hyphomicrobiales</taxon>
        <taxon>Aurantimonadaceae</taxon>
        <taxon>Jiella</taxon>
    </lineage>
</organism>
<dbReference type="EMBL" id="CP114029">
    <property type="protein sequence ID" value="WAP67415.1"/>
    <property type="molecule type" value="Genomic_DNA"/>
</dbReference>